<dbReference type="Proteomes" id="UP001219525">
    <property type="component" value="Unassembled WGS sequence"/>
</dbReference>
<name>A0AAD6V3U2_9AGAR</name>
<reference evidence="1" key="1">
    <citation type="submission" date="2023-03" db="EMBL/GenBank/DDBJ databases">
        <title>Massive genome expansion in bonnet fungi (Mycena s.s.) driven by repeated elements and novel gene families across ecological guilds.</title>
        <authorList>
            <consortium name="Lawrence Berkeley National Laboratory"/>
            <person name="Harder C.B."/>
            <person name="Miyauchi S."/>
            <person name="Viragh M."/>
            <person name="Kuo A."/>
            <person name="Thoen E."/>
            <person name="Andreopoulos B."/>
            <person name="Lu D."/>
            <person name="Skrede I."/>
            <person name="Drula E."/>
            <person name="Henrissat B."/>
            <person name="Morin E."/>
            <person name="Kohler A."/>
            <person name="Barry K."/>
            <person name="LaButti K."/>
            <person name="Morin E."/>
            <person name="Salamov A."/>
            <person name="Lipzen A."/>
            <person name="Mereny Z."/>
            <person name="Hegedus B."/>
            <person name="Baldrian P."/>
            <person name="Stursova M."/>
            <person name="Weitz H."/>
            <person name="Taylor A."/>
            <person name="Grigoriev I.V."/>
            <person name="Nagy L.G."/>
            <person name="Martin F."/>
            <person name="Kauserud H."/>
        </authorList>
    </citation>
    <scope>NUCLEOTIDE SEQUENCE</scope>
    <source>
        <strain evidence="1">9144</strain>
    </source>
</reference>
<accession>A0AAD6V3U2</accession>
<evidence type="ECO:0000313" key="2">
    <source>
        <dbReference type="Proteomes" id="UP001219525"/>
    </source>
</evidence>
<sequence length="230" mass="25982">MSCLLPCRAIARILSKCGLARDTDLAQPEASGFDLMIEVPHDDRASVPTSTSEVDLLQWEGDPPLEGDWGEPLDPTLEVDWEAGPTLPPLSPVPPSYLSIHGEWYTDATLSRATGWTTDWDDWELIEDFFVATVDGEPRIQHLFRECWGIQDTIQPVAYTYGTCGLHFLFSAAGRYYFWSDGLLLVHSKEFTSPKEFLDYALKVEGRYFRTPDVEVPVLPGADLDWVRRL</sequence>
<keyword evidence="2" id="KW-1185">Reference proteome</keyword>
<comment type="caution">
    <text evidence="1">The sequence shown here is derived from an EMBL/GenBank/DDBJ whole genome shotgun (WGS) entry which is preliminary data.</text>
</comment>
<feature type="non-terminal residue" evidence="1">
    <location>
        <position position="1"/>
    </location>
</feature>
<dbReference type="AlphaFoldDB" id="A0AAD6V3U2"/>
<gene>
    <name evidence="1" type="ORF">GGX14DRAFT_544642</name>
</gene>
<protein>
    <submittedName>
        <fullName evidence="1">Uncharacterized protein</fullName>
    </submittedName>
</protein>
<organism evidence="1 2">
    <name type="scientific">Mycena pura</name>
    <dbReference type="NCBI Taxonomy" id="153505"/>
    <lineage>
        <taxon>Eukaryota</taxon>
        <taxon>Fungi</taxon>
        <taxon>Dikarya</taxon>
        <taxon>Basidiomycota</taxon>
        <taxon>Agaricomycotina</taxon>
        <taxon>Agaricomycetes</taxon>
        <taxon>Agaricomycetidae</taxon>
        <taxon>Agaricales</taxon>
        <taxon>Marasmiineae</taxon>
        <taxon>Mycenaceae</taxon>
        <taxon>Mycena</taxon>
    </lineage>
</organism>
<evidence type="ECO:0000313" key="1">
    <source>
        <dbReference type="EMBL" id="KAJ7201575.1"/>
    </source>
</evidence>
<proteinExistence type="predicted"/>
<dbReference type="EMBL" id="JARJCW010000058">
    <property type="protein sequence ID" value="KAJ7201575.1"/>
    <property type="molecule type" value="Genomic_DNA"/>
</dbReference>